<protein>
    <submittedName>
        <fullName evidence="4">DNA modification methylase</fullName>
    </submittedName>
</protein>
<dbReference type="InterPro" id="IPR003115">
    <property type="entry name" value="ParB_N"/>
</dbReference>
<dbReference type="AlphaFoldDB" id="A0A239GP79"/>
<dbReference type="PRINTS" id="PR00508">
    <property type="entry name" value="S21N4MTFRASE"/>
</dbReference>
<reference evidence="5" key="1">
    <citation type="submission" date="2017-06" db="EMBL/GenBank/DDBJ databases">
        <authorList>
            <person name="Varghese N."/>
            <person name="Submissions S."/>
        </authorList>
    </citation>
    <scope>NUCLEOTIDE SEQUENCE [LARGE SCALE GENOMIC DNA]</scope>
    <source>
        <strain evidence="5">5C</strain>
    </source>
</reference>
<dbReference type="EMBL" id="FZOK01000018">
    <property type="protein sequence ID" value="SNS70675.1"/>
    <property type="molecule type" value="Genomic_DNA"/>
</dbReference>
<evidence type="ECO:0000313" key="4">
    <source>
        <dbReference type="EMBL" id="SNS70675.1"/>
    </source>
</evidence>
<name>A0A239GP79_9BACT</name>
<accession>A0A239GP79</accession>
<sequence>MITSKINDTHEVSIPTVTVEEVSNQTLGMLEDSRSNCFKLIGDHGYRIQPVVYAHKFPENLDTSKLRPVLEGTMVLIKIRQVIEVESLKSFYETWSDEEKEEMITSIEDHGQKVPMIINQKFELVDGYRRKFCIEHLGLEDVWVIIKDVEASEEERIIHNKYRKKTKSDEVKEIKTVFNRIPKRQGKKTLGEKYNRHEVIARELGNRWKGDKTIKKVEDIINNDLENDTLLTGIVTQKWSIDKCHEYLEKWKDIDEENRYGFTERLVKGELGITEACKLIESRDSLNKYKDTFVIPNKSFSYNMNCLEIKNKTEFINKVDLIFTSVPYYSLRFYENGEGYDQAGHEETPEEYCDRMAKIFREVSVTMKDTGNVMINIGETYDNGVGLGIVDMLKDAIVRKTKLVYKDRIVWSKPNPKPQNEHVQRPINNLEYILWFVVDPKKAKYNLVTYTHPEKVKKMKITNGAKDVDENGTVWKKVKSISKPYQKIMSHIKAQDVLHMIECTTGKNNEVYKVYSEGGPAVMAELLPFIPIMMTTDENDIVYDPFAGTNVVGRSSILLNRVALSTELSRKYHTIGCGVIENAVKHFNSSDLELVNYHCLPEKGDSGLLLNAA</sequence>
<dbReference type="Pfam" id="PF01555">
    <property type="entry name" value="N6_N4_Mtase"/>
    <property type="match status" value="1"/>
</dbReference>
<evidence type="ECO:0000259" key="3">
    <source>
        <dbReference type="SMART" id="SM00470"/>
    </source>
</evidence>
<evidence type="ECO:0000313" key="5">
    <source>
        <dbReference type="Proteomes" id="UP000198480"/>
    </source>
</evidence>
<dbReference type="InterPro" id="IPR029063">
    <property type="entry name" value="SAM-dependent_MTases_sf"/>
</dbReference>
<dbReference type="GO" id="GO:0003677">
    <property type="term" value="F:DNA binding"/>
    <property type="evidence" value="ECO:0007669"/>
    <property type="project" value="InterPro"/>
</dbReference>
<keyword evidence="5" id="KW-1185">Reference proteome</keyword>
<dbReference type="InterPro" id="IPR001091">
    <property type="entry name" value="RM_Methyltransferase"/>
</dbReference>
<feature type="domain" description="ParB-like N-terminal" evidence="3">
    <location>
        <begin position="75"/>
        <end position="161"/>
    </location>
</feature>
<dbReference type="OrthoDB" id="1273118at2"/>
<gene>
    <name evidence="4" type="ORF">SAMN06295967_1186</name>
</gene>
<dbReference type="Gene3D" id="3.90.1530.10">
    <property type="entry name" value="Conserved hypothetical protein from pyrococcus furiosus pfu- 392566-001, ParB domain"/>
    <property type="match status" value="1"/>
</dbReference>
<keyword evidence="1 4" id="KW-0489">Methyltransferase</keyword>
<dbReference type="Pfam" id="PF02195">
    <property type="entry name" value="ParB_N"/>
    <property type="match status" value="1"/>
</dbReference>
<dbReference type="RefSeq" id="WP_089242355.1">
    <property type="nucleotide sequence ID" value="NZ_FZOK01000018.1"/>
</dbReference>
<dbReference type="InterPro" id="IPR002941">
    <property type="entry name" value="DNA_methylase_N4/N6"/>
</dbReference>
<proteinExistence type="predicted"/>
<dbReference type="Gene3D" id="3.40.50.150">
    <property type="entry name" value="Vaccinia Virus protein VP39"/>
    <property type="match status" value="1"/>
</dbReference>
<dbReference type="SMART" id="SM00470">
    <property type="entry name" value="ParB"/>
    <property type="match status" value="1"/>
</dbReference>
<keyword evidence="2" id="KW-0808">Transferase</keyword>
<dbReference type="SUPFAM" id="SSF110849">
    <property type="entry name" value="ParB/Sulfiredoxin"/>
    <property type="match status" value="1"/>
</dbReference>
<evidence type="ECO:0000256" key="2">
    <source>
        <dbReference type="ARBA" id="ARBA00022679"/>
    </source>
</evidence>
<dbReference type="InterPro" id="IPR036086">
    <property type="entry name" value="ParB/Sulfiredoxin_sf"/>
</dbReference>
<dbReference type="GO" id="GO:0008170">
    <property type="term" value="F:N-methyltransferase activity"/>
    <property type="evidence" value="ECO:0007669"/>
    <property type="project" value="InterPro"/>
</dbReference>
<dbReference type="Proteomes" id="UP000198480">
    <property type="component" value="Unassembled WGS sequence"/>
</dbReference>
<evidence type="ECO:0000256" key="1">
    <source>
        <dbReference type="ARBA" id="ARBA00022603"/>
    </source>
</evidence>
<dbReference type="GO" id="GO:0032259">
    <property type="term" value="P:methylation"/>
    <property type="evidence" value="ECO:0007669"/>
    <property type="project" value="UniProtKB-KW"/>
</dbReference>
<organism evidence="4 5">
    <name type="scientific">Belliella buryatensis</name>
    <dbReference type="NCBI Taxonomy" id="1500549"/>
    <lineage>
        <taxon>Bacteria</taxon>
        <taxon>Pseudomonadati</taxon>
        <taxon>Bacteroidota</taxon>
        <taxon>Cytophagia</taxon>
        <taxon>Cytophagales</taxon>
        <taxon>Cyclobacteriaceae</taxon>
        <taxon>Belliella</taxon>
    </lineage>
</organism>
<dbReference type="SUPFAM" id="SSF53335">
    <property type="entry name" value="S-adenosyl-L-methionine-dependent methyltransferases"/>
    <property type="match status" value="1"/>
</dbReference>